<comment type="subunit">
    <text evidence="7">Interacts with DMPK; may enhance its kinase activity.</text>
</comment>
<protein>
    <recommendedName>
        <fullName evidence="8">Heat shock protein beta-2</fullName>
    </recommendedName>
</protein>
<evidence type="ECO:0000259" key="12">
    <source>
        <dbReference type="PROSITE" id="PS01031"/>
    </source>
</evidence>
<dbReference type="InterPro" id="IPR009524">
    <property type="entry name" value="CFAP68"/>
</dbReference>
<evidence type="ECO:0000313" key="13">
    <source>
        <dbReference type="Ensembl" id="ENSPTEP00000027316.1"/>
    </source>
</evidence>
<keyword evidence="11" id="KW-0732">Signal</keyword>
<comment type="subcellular location">
    <subcellularLocation>
        <location evidence="2">Cytoplasm</location>
    </subcellularLocation>
    <subcellularLocation>
        <location evidence="1">Nucleus</location>
    </subcellularLocation>
</comment>
<dbReference type="PANTHER" id="PTHR45640:SF27">
    <property type="entry name" value="HEAT SHOCK PROTEIN BETA-2"/>
    <property type="match status" value="1"/>
</dbReference>
<dbReference type="Pfam" id="PF00011">
    <property type="entry name" value="HSP20"/>
    <property type="match status" value="1"/>
</dbReference>
<evidence type="ECO:0000256" key="4">
    <source>
        <dbReference type="ARBA" id="ARBA00023016"/>
    </source>
</evidence>
<dbReference type="GO" id="GO:0005737">
    <property type="term" value="C:cytoplasm"/>
    <property type="evidence" value="ECO:0007669"/>
    <property type="project" value="UniProtKB-SubCell"/>
</dbReference>
<keyword evidence="5" id="KW-0539">Nucleus</keyword>
<dbReference type="InterPro" id="IPR001436">
    <property type="entry name" value="Alpha-crystallin/sHSP_animal"/>
</dbReference>
<sequence>MAASQCLCCSKFLLQNLACFLTNPHCGSIINADGHGEVWTDWNNMSKFFQYGWRCTTNENAYSNRTLMGNWNQERYDLRNIVQPKPLPSQGQRRQITQGTSRKDGCRPGICCLSGSNAWLCGFWRGRAAPVGAAPRTRAPTASAAMSGRSVPHAHPATAEYEFANPSRLGEQRFGEGLLPEEILTPTLYHGYYVRPRAAPAGEGSRAGASELRLSEGKFQAFLDVSHFTPDEVTVRTVDNLLEVSARHPQRLDRHGFVSREFCRTYVLPADVDPWRVRAALSHDGILNLEAPRGGRHLDTEVNEVYISLLPAPPDPEEEEEAAIVEP</sequence>
<dbReference type="GeneID" id="111540125"/>
<dbReference type="PROSITE" id="PS01031">
    <property type="entry name" value="SHSP"/>
    <property type="match status" value="1"/>
</dbReference>
<dbReference type="Pfam" id="PF00525">
    <property type="entry name" value="Crystallin"/>
    <property type="match status" value="1"/>
</dbReference>
<dbReference type="GO" id="GO:0042026">
    <property type="term" value="P:protein refolding"/>
    <property type="evidence" value="ECO:0007669"/>
    <property type="project" value="TreeGrafter"/>
</dbReference>
<evidence type="ECO:0000256" key="5">
    <source>
        <dbReference type="ARBA" id="ARBA00023242"/>
    </source>
</evidence>
<dbReference type="FunFam" id="2.60.40.790:FF:000025">
    <property type="entry name" value="heat shock protein beta-2"/>
    <property type="match status" value="1"/>
</dbReference>
<dbReference type="InterPro" id="IPR008978">
    <property type="entry name" value="HSP20-like_chaperone"/>
</dbReference>
<comment type="similarity">
    <text evidence="9 10">Belongs to the small heat shock protein (HSP20) family.</text>
</comment>
<proteinExistence type="inferred from homology"/>
<dbReference type="SUPFAM" id="SSF49764">
    <property type="entry name" value="HSP20-like chaperones"/>
    <property type="match status" value="1"/>
</dbReference>
<feature type="chain" id="PRO_5034506106" description="Heat shock protein beta-2" evidence="11">
    <location>
        <begin position="19"/>
        <end position="327"/>
    </location>
</feature>
<dbReference type="PANTHER" id="PTHR45640">
    <property type="entry name" value="HEAT SHOCK PROTEIN HSP-12.2-RELATED"/>
    <property type="match status" value="1"/>
</dbReference>
<dbReference type="CDD" id="cd06476">
    <property type="entry name" value="ACD_HspB2_like"/>
    <property type="match status" value="1"/>
</dbReference>
<dbReference type="Ensembl" id="ENSPTET00000038309.1">
    <property type="protein sequence ID" value="ENSPTEP00000027316.1"/>
    <property type="gene ID" value="ENSPTEG00000027188.1"/>
</dbReference>
<dbReference type="Pfam" id="PF06608">
    <property type="entry name" value="CFAP68"/>
    <property type="match status" value="1"/>
</dbReference>
<keyword evidence="14" id="KW-1185">Reference proteome</keyword>
<dbReference type="CTD" id="3316"/>
<dbReference type="AlphaFoldDB" id="A0A8C9HWT4"/>
<dbReference type="Gene3D" id="2.60.40.790">
    <property type="match status" value="1"/>
</dbReference>
<accession>A0A8C9HWT4</accession>
<evidence type="ECO:0000256" key="7">
    <source>
        <dbReference type="ARBA" id="ARBA00062643"/>
    </source>
</evidence>
<dbReference type="KEGG" id="pteh:111540125"/>
<dbReference type="GO" id="GO:0030317">
    <property type="term" value="P:flagellated sperm motility"/>
    <property type="evidence" value="ECO:0007669"/>
    <property type="project" value="InterPro"/>
</dbReference>
<name>A0A8C9HWT4_9PRIM</name>
<dbReference type="Proteomes" id="UP000694416">
    <property type="component" value="Unplaced"/>
</dbReference>
<evidence type="ECO:0000256" key="1">
    <source>
        <dbReference type="ARBA" id="ARBA00004123"/>
    </source>
</evidence>
<feature type="domain" description="SHSP" evidence="12">
    <location>
        <begin position="200"/>
        <end position="308"/>
    </location>
</feature>
<reference evidence="13" key="2">
    <citation type="submission" date="2025-09" db="UniProtKB">
        <authorList>
            <consortium name="Ensembl"/>
        </authorList>
    </citation>
    <scope>IDENTIFICATION</scope>
</reference>
<dbReference type="GO" id="GO:0005634">
    <property type="term" value="C:nucleus"/>
    <property type="evidence" value="ECO:0007669"/>
    <property type="project" value="UniProtKB-SubCell"/>
</dbReference>
<evidence type="ECO:0000256" key="6">
    <source>
        <dbReference type="ARBA" id="ARBA00059393"/>
    </source>
</evidence>
<dbReference type="GO" id="GO:0005212">
    <property type="term" value="F:structural constituent of eye lens"/>
    <property type="evidence" value="ECO:0007669"/>
    <property type="project" value="InterPro"/>
</dbReference>
<evidence type="ECO:0000256" key="8">
    <source>
        <dbReference type="ARBA" id="ARBA00073533"/>
    </source>
</evidence>
<evidence type="ECO:0000256" key="3">
    <source>
        <dbReference type="ARBA" id="ARBA00022490"/>
    </source>
</evidence>
<evidence type="ECO:0000256" key="9">
    <source>
        <dbReference type="PROSITE-ProRule" id="PRU00285"/>
    </source>
</evidence>
<evidence type="ECO:0000256" key="2">
    <source>
        <dbReference type="ARBA" id="ARBA00004496"/>
    </source>
</evidence>
<dbReference type="GO" id="GO:0051082">
    <property type="term" value="F:unfolded protein binding"/>
    <property type="evidence" value="ECO:0007669"/>
    <property type="project" value="TreeGrafter"/>
</dbReference>
<dbReference type="RefSeq" id="XP_023063986.1">
    <property type="nucleotide sequence ID" value="XM_023208218.3"/>
</dbReference>
<evidence type="ECO:0000256" key="10">
    <source>
        <dbReference type="RuleBase" id="RU003616"/>
    </source>
</evidence>
<evidence type="ECO:0000256" key="11">
    <source>
        <dbReference type="SAM" id="SignalP"/>
    </source>
</evidence>
<gene>
    <name evidence="13" type="primary">HSPB2</name>
</gene>
<dbReference type="GO" id="GO:0009408">
    <property type="term" value="P:response to heat"/>
    <property type="evidence" value="ECO:0007669"/>
    <property type="project" value="TreeGrafter"/>
</dbReference>
<dbReference type="GO" id="GO:0043066">
    <property type="term" value="P:negative regulation of apoptotic process"/>
    <property type="evidence" value="ECO:0007669"/>
    <property type="project" value="TreeGrafter"/>
</dbReference>
<feature type="signal peptide" evidence="11">
    <location>
        <begin position="1"/>
        <end position="18"/>
    </location>
</feature>
<dbReference type="InterPro" id="IPR002068">
    <property type="entry name" value="A-crystallin/Hsp20_dom"/>
</dbReference>
<evidence type="ECO:0000313" key="14">
    <source>
        <dbReference type="Proteomes" id="UP000694416"/>
    </source>
</evidence>
<keyword evidence="3" id="KW-0963">Cytoplasm</keyword>
<dbReference type="PRINTS" id="PR00299">
    <property type="entry name" value="ACRYSTALLIN"/>
</dbReference>
<dbReference type="InterPro" id="IPR003090">
    <property type="entry name" value="Alpha-crystallin_N"/>
</dbReference>
<organism evidence="13 14">
    <name type="scientific">Piliocolobus tephrosceles</name>
    <name type="common">Ugandan red Colobus</name>
    <dbReference type="NCBI Taxonomy" id="591936"/>
    <lineage>
        <taxon>Eukaryota</taxon>
        <taxon>Metazoa</taxon>
        <taxon>Chordata</taxon>
        <taxon>Craniata</taxon>
        <taxon>Vertebrata</taxon>
        <taxon>Euteleostomi</taxon>
        <taxon>Mammalia</taxon>
        <taxon>Eutheria</taxon>
        <taxon>Euarchontoglires</taxon>
        <taxon>Primates</taxon>
        <taxon>Haplorrhini</taxon>
        <taxon>Catarrhini</taxon>
        <taxon>Cercopithecidae</taxon>
        <taxon>Colobinae</taxon>
        <taxon>Piliocolobus</taxon>
    </lineage>
</organism>
<reference evidence="13" key="1">
    <citation type="submission" date="2025-08" db="UniProtKB">
        <authorList>
            <consortium name="Ensembl"/>
        </authorList>
    </citation>
    <scope>IDENTIFICATION</scope>
</reference>
<comment type="function">
    <text evidence="6">May regulate the kinase DMPK.</text>
</comment>
<keyword evidence="4" id="KW-0346">Stress response</keyword>